<dbReference type="GO" id="GO:0003677">
    <property type="term" value="F:DNA binding"/>
    <property type="evidence" value="ECO:0007669"/>
    <property type="project" value="UniProtKB-KW"/>
</dbReference>
<evidence type="ECO:0000256" key="2">
    <source>
        <dbReference type="ARBA" id="ARBA00022737"/>
    </source>
</evidence>
<proteinExistence type="predicted"/>
<dbReference type="InterPro" id="IPR017930">
    <property type="entry name" value="Myb_dom"/>
</dbReference>
<feature type="region of interest" description="Disordered" evidence="7">
    <location>
        <begin position="37"/>
        <end position="80"/>
    </location>
</feature>
<dbReference type="PANTHER" id="PTHR47997:SF11">
    <property type="entry name" value="TRANSCRIPTION FACTOR LAF1"/>
    <property type="match status" value="1"/>
</dbReference>
<dbReference type="PROSITE" id="PS50090">
    <property type="entry name" value="MYB_LIKE"/>
    <property type="match status" value="1"/>
</dbReference>
<dbReference type="Proteomes" id="UP001164929">
    <property type="component" value="Chromosome 12"/>
</dbReference>
<name>A0AAD6M0C3_9ROSI</name>
<dbReference type="Pfam" id="PF00249">
    <property type="entry name" value="Myb_DNA-binding"/>
    <property type="match status" value="1"/>
</dbReference>
<evidence type="ECO:0000259" key="8">
    <source>
        <dbReference type="PROSITE" id="PS50090"/>
    </source>
</evidence>
<dbReference type="CDD" id="cd00167">
    <property type="entry name" value="SANT"/>
    <property type="match status" value="1"/>
</dbReference>
<dbReference type="InterPro" id="IPR001005">
    <property type="entry name" value="SANT/Myb"/>
</dbReference>
<evidence type="ECO:0000313" key="10">
    <source>
        <dbReference type="EMBL" id="KAJ6976631.1"/>
    </source>
</evidence>
<dbReference type="InterPro" id="IPR051953">
    <property type="entry name" value="Plant_SW-associated_TFs"/>
</dbReference>
<evidence type="ECO:0000256" key="7">
    <source>
        <dbReference type="SAM" id="MobiDB-lite"/>
    </source>
</evidence>
<dbReference type="Gene3D" id="1.10.10.60">
    <property type="entry name" value="Homeodomain-like"/>
    <property type="match status" value="1"/>
</dbReference>
<reference evidence="10" key="1">
    <citation type="journal article" date="2023" name="Mol. Ecol. Resour.">
        <title>Chromosome-level genome assembly of a triploid poplar Populus alba 'Berolinensis'.</title>
        <authorList>
            <person name="Chen S."/>
            <person name="Yu Y."/>
            <person name="Wang X."/>
            <person name="Wang S."/>
            <person name="Zhang T."/>
            <person name="Zhou Y."/>
            <person name="He R."/>
            <person name="Meng N."/>
            <person name="Wang Y."/>
            <person name="Liu W."/>
            <person name="Liu Z."/>
            <person name="Liu J."/>
            <person name="Guo Q."/>
            <person name="Huang H."/>
            <person name="Sederoff R.R."/>
            <person name="Wang G."/>
            <person name="Qu G."/>
            <person name="Chen S."/>
        </authorList>
    </citation>
    <scope>NUCLEOTIDE SEQUENCE</scope>
    <source>
        <strain evidence="10">SC-2020</strain>
    </source>
</reference>
<keyword evidence="2" id="KW-0677">Repeat</keyword>
<keyword evidence="6" id="KW-0539">Nucleus</keyword>
<dbReference type="EMBL" id="JAQIZT010000012">
    <property type="protein sequence ID" value="KAJ6976631.1"/>
    <property type="molecule type" value="Genomic_DNA"/>
</dbReference>
<accession>A0AAD6M0C3</accession>
<evidence type="ECO:0000313" key="11">
    <source>
        <dbReference type="Proteomes" id="UP001164929"/>
    </source>
</evidence>
<keyword evidence="3" id="KW-0805">Transcription regulation</keyword>
<feature type="domain" description="Myb-like" evidence="8">
    <location>
        <begin position="1"/>
        <end position="27"/>
    </location>
</feature>
<evidence type="ECO:0000256" key="6">
    <source>
        <dbReference type="ARBA" id="ARBA00023242"/>
    </source>
</evidence>
<dbReference type="GO" id="GO:0005634">
    <property type="term" value="C:nucleus"/>
    <property type="evidence" value="ECO:0007669"/>
    <property type="project" value="UniProtKB-SubCell"/>
</dbReference>
<evidence type="ECO:0000256" key="3">
    <source>
        <dbReference type="ARBA" id="ARBA00023015"/>
    </source>
</evidence>
<evidence type="ECO:0000259" key="9">
    <source>
        <dbReference type="PROSITE" id="PS51294"/>
    </source>
</evidence>
<dbReference type="PANTHER" id="PTHR47997">
    <property type="entry name" value="MYB DOMAIN PROTEIN 55"/>
    <property type="match status" value="1"/>
</dbReference>
<keyword evidence="4" id="KW-0238">DNA-binding</keyword>
<sequence>MTRWSQIAQHLPGRTDNEIKNHWHSYLKKKLLKDKGMEPWKRAQSDSANSDIMELSPSPKRLKMQASSLESSMSTEKPSADINRFASLDEPMDSNRTFDHNTSFQDNFMHDCLLDERAFGGECHNSLSHGSSGDIFSSEFKFESQSPGNEFDFSSGEDLCGDFNLSNITSEGLFSKSNYEE</sequence>
<feature type="compositionally biased region" description="Polar residues" evidence="7">
    <location>
        <begin position="65"/>
        <end position="77"/>
    </location>
</feature>
<comment type="caution">
    <text evidence="10">The sequence shown here is derived from an EMBL/GenBank/DDBJ whole genome shotgun (WGS) entry which is preliminary data.</text>
</comment>
<dbReference type="AlphaFoldDB" id="A0AAD6M0C3"/>
<feature type="domain" description="HTH myb-type" evidence="9">
    <location>
        <begin position="1"/>
        <end position="31"/>
    </location>
</feature>
<comment type="subcellular location">
    <subcellularLocation>
        <location evidence="1">Nucleus</location>
    </subcellularLocation>
</comment>
<dbReference type="PROSITE" id="PS51294">
    <property type="entry name" value="HTH_MYB"/>
    <property type="match status" value="1"/>
</dbReference>
<dbReference type="InterPro" id="IPR009057">
    <property type="entry name" value="Homeodomain-like_sf"/>
</dbReference>
<organism evidence="10 11">
    <name type="scientific">Populus alba x Populus x berolinensis</name>
    <dbReference type="NCBI Taxonomy" id="444605"/>
    <lineage>
        <taxon>Eukaryota</taxon>
        <taxon>Viridiplantae</taxon>
        <taxon>Streptophyta</taxon>
        <taxon>Embryophyta</taxon>
        <taxon>Tracheophyta</taxon>
        <taxon>Spermatophyta</taxon>
        <taxon>Magnoliopsida</taxon>
        <taxon>eudicotyledons</taxon>
        <taxon>Gunneridae</taxon>
        <taxon>Pentapetalae</taxon>
        <taxon>rosids</taxon>
        <taxon>fabids</taxon>
        <taxon>Malpighiales</taxon>
        <taxon>Salicaceae</taxon>
        <taxon>Saliceae</taxon>
        <taxon>Populus</taxon>
    </lineage>
</organism>
<gene>
    <name evidence="10" type="ORF">NC653_028710</name>
</gene>
<dbReference type="SUPFAM" id="SSF46689">
    <property type="entry name" value="Homeodomain-like"/>
    <property type="match status" value="1"/>
</dbReference>
<protein>
    <submittedName>
        <fullName evidence="10">Uncharacterized protein</fullName>
    </submittedName>
</protein>
<evidence type="ECO:0000256" key="4">
    <source>
        <dbReference type="ARBA" id="ARBA00023125"/>
    </source>
</evidence>
<evidence type="ECO:0000256" key="1">
    <source>
        <dbReference type="ARBA" id="ARBA00004123"/>
    </source>
</evidence>
<keyword evidence="11" id="KW-1185">Reference proteome</keyword>
<evidence type="ECO:0000256" key="5">
    <source>
        <dbReference type="ARBA" id="ARBA00023163"/>
    </source>
</evidence>
<keyword evidence="5" id="KW-0804">Transcription</keyword>